<dbReference type="FunFam" id="2.20.25.80:FF:000006">
    <property type="entry name" value="WRKY transcription factor"/>
    <property type="match status" value="1"/>
</dbReference>
<dbReference type="PANTHER" id="PTHR31221:SF193">
    <property type="entry name" value="WRKY TRANSCRIPTION FACTOR PROTEIN 1-RELATED"/>
    <property type="match status" value="1"/>
</dbReference>
<evidence type="ECO:0000256" key="1">
    <source>
        <dbReference type="ARBA" id="ARBA00004123"/>
    </source>
</evidence>
<protein>
    <recommendedName>
        <fullName evidence="8">WRKY domain-containing protein</fullName>
    </recommendedName>
</protein>
<dbReference type="InterPro" id="IPR003657">
    <property type="entry name" value="WRKY_dom"/>
</dbReference>
<feature type="compositionally biased region" description="Basic and acidic residues" evidence="7">
    <location>
        <begin position="37"/>
        <end position="50"/>
    </location>
</feature>
<organism evidence="9 10">
    <name type="scientific">Zingiber officinale</name>
    <name type="common">Ginger</name>
    <name type="synonym">Amomum zingiber</name>
    <dbReference type="NCBI Taxonomy" id="94328"/>
    <lineage>
        <taxon>Eukaryota</taxon>
        <taxon>Viridiplantae</taxon>
        <taxon>Streptophyta</taxon>
        <taxon>Embryophyta</taxon>
        <taxon>Tracheophyta</taxon>
        <taxon>Spermatophyta</taxon>
        <taxon>Magnoliopsida</taxon>
        <taxon>Liliopsida</taxon>
        <taxon>Zingiberales</taxon>
        <taxon>Zingiberaceae</taxon>
        <taxon>Zingiber</taxon>
    </lineage>
</organism>
<evidence type="ECO:0000313" key="10">
    <source>
        <dbReference type="Proteomes" id="UP000734854"/>
    </source>
</evidence>
<comment type="caution">
    <text evidence="9">The sequence shown here is derived from an EMBL/GenBank/DDBJ whole genome shotgun (WGS) entry which is preliminary data.</text>
</comment>
<keyword evidence="6" id="KW-0539">Nucleus</keyword>
<feature type="region of interest" description="Disordered" evidence="7">
    <location>
        <begin position="137"/>
        <end position="183"/>
    </location>
</feature>
<evidence type="ECO:0000256" key="4">
    <source>
        <dbReference type="ARBA" id="ARBA00023125"/>
    </source>
</evidence>
<evidence type="ECO:0000256" key="5">
    <source>
        <dbReference type="ARBA" id="ARBA00023163"/>
    </source>
</evidence>
<dbReference type="GO" id="GO:0005634">
    <property type="term" value="C:nucleus"/>
    <property type="evidence" value="ECO:0007669"/>
    <property type="project" value="UniProtKB-SubCell"/>
</dbReference>
<evidence type="ECO:0000259" key="8">
    <source>
        <dbReference type="PROSITE" id="PS50811"/>
    </source>
</evidence>
<evidence type="ECO:0000256" key="3">
    <source>
        <dbReference type="ARBA" id="ARBA00023015"/>
    </source>
</evidence>
<keyword evidence="4" id="KW-0238">DNA-binding</keyword>
<dbReference type="FunFam" id="2.20.25.80:FF:000001">
    <property type="entry name" value="WRKY transcription factor 33"/>
    <property type="match status" value="1"/>
</dbReference>
<keyword evidence="5" id="KW-0804">Transcription</keyword>
<feature type="compositionally biased region" description="Polar residues" evidence="7">
    <location>
        <begin position="173"/>
        <end position="183"/>
    </location>
</feature>
<dbReference type="SMART" id="SM00774">
    <property type="entry name" value="WRKY"/>
    <property type="match status" value="2"/>
</dbReference>
<feature type="compositionally biased region" description="Basic and acidic residues" evidence="7">
    <location>
        <begin position="501"/>
        <end position="510"/>
    </location>
</feature>
<dbReference type="AlphaFoldDB" id="A0A8J5GT25"/>
<sequence length="568" mass="62123">MERNPSPASDDLRELAPEGGSTPAELRFECGSVGNGEECREDANGREGIPDPRVSLLAGANEARYKSMSPARLPIARAPCLTIPPGLSPSALLGPPVLLPDVKGPFGLIQEKQQPCIQSQCQSQGQNKLTDNYELAPPVPPTVSSVEASPVRASLPPGELSNELQQTEHSENRTQMTQSDCRESNQFNKLENSAEDGYNWRKYGQKHVKGSEFPRSYYKCTHPNCEMKRQIERSHDGQIAGIIYKGCHDHPKPPPNRRMPVGATFTSEDEEQTDNLSSFISAENESEMAPSKSHQVGPNFSTELSPASIREYDAETGGDQLNNADEFVGDDSMESKRRKMEIAVNDAASLGKMNHEPRVVVQTVSEIDILDDGYRWRKYGQKIVKGNPNPRSYYKCTSVGCPVRKHVERASHDPKAVITTYEGKHNHDVPAIKPTSNEASSSHVTNGACLLTMPSSAFLKGFTRPFPLPSADMKSDTISLDLGVSISPNRSNLSYETRTKETDQIQHHQSESGAIGGPAIRATSQSNTNGISYARIYESGEGFAVRTAPLNASSEMHYSAPRNTVMGP</sequence>
<accession>A0A8J5GT25</accession>
<dbReference type="EMBL" id="JACMSC010000008">
    <property type="protein sequence ID" value="KAG6510983.1"/>
    <property type="molecule type" value="Genomic_DNA"/>
</dbReference>
<keyword evidence="3" id="KW-0805">Transcription regulation</keyword>
<keyword evidence="2" id="KW-0677">Repeat</keyword>
<evidence type="ECO:0000256" key="6">
    <source>
        <dbReference type="ARBA" id="ARBA00023242"/>
    </source>
</evidence>
<name>A0A8J5GT25_ZINOF</name>
<feature type="region of interest" description="Disordered" evidence="7">
    <location>
        <begin position="501"/>
        <end position="523"/>
    </location>
</feature>
<reference evidence="9 10" key="1">
    <citation type="submission" date="2020-08" db="EMBL/GenBank/DDBJ databases">
        <title>Plant Genome Project.</title>
        <authorList>
            <person name="Zhang R.-G."/>
        </authorList>
    </citation>
    <scope>NUCLEOTIDE SEQUENCE [LARGE SCALE GENOMIC DNA]</scope>
    <source>
        <tissue evidence="9">Rhizome</tissue>
    </source>
</reference>
<comment type="subcellular location">
    <subcellularLocation>
        <location evidence="1">Nucleus</location>
    </subcellularLocation>
</comment>
<dbReference type="OrthoDB" id="771494at2759"/>
<evidence type="ECO:0000256" key="7">
    <source>
        <dbReference type="SAM" id="MobiDB-lite"/>
    </source>
</evidence>
<gene>
    <name evidence="9" type="ORF">ZIOFF_029031</name>
</gene>
<dbReference type="GO" id="GO:0003700">
    <property type="term" value="F:DNA-binding transcription factor activity"/>
    <property type="evidence" value="ECO:0007669"/>
    <property type="project" value="InterPro"/>
</dbReference>
<keyword evidence="10" id="KW-1185">Reference proteome</keyword>
<evidence type="ECO:0000256" key="2">
    <source>
        <dbReference type="ARBA" id="ARBA00022737"/>
    </source>
</evidence>
<feature type="region of interest" description="Disordered" evidence="7">
    <location>
        <begin position="1"/>
        <end position="53"/>
    </location>
</feature>
<feature type="domain" description="WRKY" evidence="8">
    <location>
        <begin position="365"/>
        <end position="430"/>
    </location>
</feature>
<evidence type="ECO:0000313" key="9">
    <source>
        <dbReference type="EMBL" id="KAG6510983.1"/>
    </source>
</evidence>
<proteinExistence type="predicted"/>
<dbReference type="Pfam" id="PF03106">
    <property type="entry name" value="WRKY"/>
    <property type="match status" value="2"/>
</dbReference>
<feature type="domain" description="WRKY" evidence="8">
    <location>
        <begin position="189"/>
        <end position="253"/>
    </location>
</feature>
<dbReference type="GO" id="GO:0043565">
    <property type="term" value="F:sequence-specific DNA binding"/>
    <property type="evidence" value="ECO:0007669"/>
    <property type="project" value="InterPro"/>
</dbReference>
<dbReference type="PANTHER" id="PTHR31221">
    <property type="entry name" value="WRKY TRANSCRIPTION FACTOR PROTEIN 1-RELATED"/>
    <property type="match status" value="1"/>
</dbReference>
<dbReference type="Proteomes" id="UP000734854">
    <property type="component" value="Unassembled WGS sequence"/>
</dbReference>
<dbReference type="InterPro" id="IPR044810">
    <property type="entry name" value="WRKY_plant"/>
</dbReference>
<dbReference type="PROSITE" id="PS50811">
    <property type="entry name" value="WRKY"/>
    <property type="match status" value="2"/>
</dbReference>